<proteinExistence type="predicted"/>
<dbReference type="GO" id="GO:0005768">
    <property type="term" value="C:endosome"/>
    <property type="evidence" value="ECO:0007669"/>
    <property type="project" value="TreeGrafter"/>
</dbReference>
<sequence>MEEEDSISADSLSLNTLASIRSLIINADTSVSVISSVFDFFTGLLSRDDSAILHHVLKLLSDLAFHRKELAPQIFDSVLSNLLRLQNSGADESRGRVAVESLAVLASLSESNRSIATAISKIDGEVFASICLGASVSSRLWLLRNAERFYVSSSVLFTLFLGFSKDPYPCIRKVALDGLISVCKVGDFDHPNAVQCCYTRAVELLGDAEDSVRSSAVRAVSMWGRVLIASKEETNRRECTDAVFLQLCLIVRDMSVEVRVEVFKAFGILGTASESIILQTLSKKVLEAGKGKKPQNHLSNDTADVSAAAGVFIHGFEDEFYEVREAAVDSFHSLSVNSIKFPDEAVYLLMDMLYDDYMVVRLKALQALHHIADLGNLKIQETYLPGFLDAIVDTSDNVRLTARNILKLAKLPDLKLVNKCVDGVLKSLEMYPQDEPDILSSLFHFGQNHTNFLHSMVKRFSETLETSSGTKSEFNCLQLSASLMLIISAPLSNKQSFTSIPPMAFSYSLAMLGKFSCGLHDMMDQDTLLAYLAQCALLSASSGTEFNKGDIFLNAYRRSNADLSGNPVLQPNKDIPAESKHVASEEELENRNQALKSVSHILLKIKAAWLLSQSGCSKEALRALRACKQELSTLAAKSPISNGAFEFVYQYVHIIELLTQAWPHFEYSRPISTCRSVELELLMEEVEIKLMEIRCRFTGMSTEVSLVLELVIFSCLLRLYKLEICYRLSCMKKLSSTVSQLELHHEQQCTKPSDFLTETKKSLHEIGSSADINCCRLLDLIKMFNCFSREQFTFSGNLQCVSAELEVPNNGPYSPISFVPGLPVAIPCAIRLVNVPRDTCLWLRISRSDETCQFVYVDPSLYNGDGREKRFMFSAVTYMTPRAVVLTLRVSIGIECLFEDIGYRKQRCHGPKHPVAYLYKEREVQLVSRT</sequence>
<evidence type="ECO:0000256" key="2">
    <source>
        <dbReference type="ARBA" id="ARBA00023242"/>
    </source>
</evidence>
<dbReference type="PANTHER" id="PTHR20938">
    <property type="entry name" value="INTEGRATOR COMPLEX SUBUNIT 4"/>
    <property type="match status" value="1"/>
</dbReference>
<accession>A0A565B5I3</accession>
<dbReference type="GO" id="GO:0005634">
    <property type="term" value="C:nucleus"/>
    <property type="evidence" value="ECO:0007669"/>
    <property type="project" value="UniProtKB-SubCell"/>
</dbReference>
<dbReference type="GO" id="GO:0010496">
    <property type="term" value="P:intercellular transport"/>
    <property type="evidence" value="ECO:0007669"/>
    <property type="project" value="TreeGrafter"/>
</dbReference>
<dbReference type="Proteomes" id="UP000489600">
    <property type="component" value="Unassembled WGS sequence"/>
</dbReference>
<organism evidence="4 5">
    <name type="scientific">Arabis nemorensis</name>
    <dbReference type="NCBI Taxonomy" id="586526"/>
    <lineage>
        <taxon>Eukaryota</taxon>
        <taxon>Viridiplantae</taxon>
        <taxon>Streptophyta</taxon>
        <taxon>Embryophyta</taxon>
        <taxon>Tracheophyta</taxon>
        <taxon>Spermatophyta</taxon>
        <taxon>Magnoliopsida</taxon>
        <taxon>eudicotyledons</taxon>
        <taxon>Gunneridae</taxon>
        <taxon>Pentapetalae</taxon>
        <taxon>rosids</taxon>
        <taxon>malvids</taxon>
        <taxon>Brassicales</taxon>
        <taxon>Brassicaceae</taxon>
        <taxon>Arabideae</taxon>
        <taxon>Arabis</taxon>
    </lineage>
</organism>
<evidence type="ECO:0000259" key="3">
    <source>
        <dbReference type="Pfam" id="PF25458"/>
    </source>
</evidence>
<dbReference type="PANTHER" id="PTHR20938:SF0">
    <property type="entry name" value="INTEGRATOR COMPLEX SUBUNIT 4"/>
    <property type="match status" value="1"/>
</dbReference>
<dbReference type="Pfam" id="PF25458">
    <property type="entry name" value="INTS4_C"/>
    <property type="match status" value="1"/>
</dbReference>
<protein>
    <recommendedName>
        <fullName evidence="3">Integrator complex subunit 4/Protein SIEL C-terminal Ig-like domain-containing protein</fullName>
    </recommendedName>
</protein>
<dbReference type="InterPro" id="IPR016024">
    <property type="entry name" value="ARM-type_fold"/>
</dbReference>
<dbReference type="InterPro" id="IPR057412">
    <property type="entry name" value="INTS4_C"/>
</dbReference>
<dbReference type="Gene3D" id="1.25.10.10">
    <property type="entry name" value="Leucine-rich Repeat Variant"/>
    <property type="match status" value="1"/>
</dbReference>
<name>A0A565B5I3_9BRAS</name>
<dbReference type="EMBL" id="CABITT030000003">
    <property type="protein sequence ID" value="VVA96912.1"/>
    <property type="molecule type" value="Genomic_DNA"/>
</dbReference>
<dbReference type="AlphaFoldDB" id="A0A565B5I3"/>
<gene>
    <name evidence="4" type="ORF">ANE_LOCUS7357</name>
</gene>
<evidence type="ECO:0000313" key="5">
    <source>
        <dbReference type="Proteomes" id="UP000489600"/>
    </source>
</evidence>
<dbReference type="FunFam" id="1.25.10.10:FF:001007">
    <property type="entry name" value="ARM repeat superfamily protein"/>
    <property type="match status" value="1"/>
</dbReference>
<dbReference type="InterPro" id="IPR011989">
    <property type="entry name" value="ARM-like"/>
</dbReference>
<keyword evidence="5" id="KW-1185">Reference proteome</keyword>
<evidence type="ECO:0000256" key="1">
    <source>
        <dbReference type="ARBA" id="ARBA00004123"/>
    </source>
</evidence>
<dbReference type="OrthoDB" id="18190at2759"/>
<feature type="domain" description="Integrator complex subunit 4/Protein SIEL C-terminal Ig-like" evidence="3">
    <location>
        <begin position="805"/>
        <end position="925"/>
    </location>
</feature>
<comment type="subcellular location">
    <subcellularLocation>
        <location evidence="1">Nucleus</location>
    </subcellularLocation>
</comment>
<comment type="caution">
    <text evidence="4">The sequence shown here is derived from an EMBL/GenBank/DDBJ whole genome shotgun (WGS) entry which is preliminary data.</text>
</comment>
<reference evidence="4" key="1">
    <citation type="submission" date="2019-07" db="EMBL/GenBank/DDBJ databases">
        <authorList>
            <person name="Dittberner H."/>
        </authorList>
    </citation>
    <scope>NUCLEOTIDE SEQUENCE [LARGE SCALE GENOMIC DNA]</scope>
</reference>
<keyword evidence="2" id="KW-0539">Nucleus</keyword>
<evidence type="ECO:0000313" key="4">
    <source>
        <dbReference type="EMBL" id="VVA96912.1"/>
    </source>
</evidence>
<dbReference type="SUPFAM" id="SSF48371">
    <property type="entry name" value="ARM repeat"/>
    <property type="match status" value="1"/>
</dbReference>